<sequence length="622" mass="69492">MDHCPFKVKTTGLLDTSLRALEDGGCETEDSAVVRVIRIGSLQGTCDVTLGGPEDEGARSFGQLPRGRAWYTEDFSAVAGRKYIGALVVFSRAEDGGEGILNFGPGESVRTAFPPDPVDRTFEVKIINDDNFDTALETFRPRDARRARRLGGAVRVAQDPRYKTSSVMILDDDLFPSNDFKEEIETGEEAVPCLSVPALAGCSDSVSDGLLWSFIKFCFVHVDQIWWKTILVNAYYLATIFIKVYLIDAWLGWCLTFRNDPEAEERLWIPGDRNGTAVCLGLAWVLPNIILLASDYFEMKGLEMGFNIRNHLRVNLFRKYLRYTSESRAAVPVQDLKIAIMEDGRGFHDIPDVVADGYLIIFELWAMLGKIGMVTIFMLKKTPGDRCRMTHAVEKKTIVVRHFEEVRKREVCRAGARSEFWAFQHLCAEDSEEARDGLEKLQLLATWLAGRRKGMGSRVAWMESELFYRVDGRIGVDDRIGVDGGEFQPNSEALAPGKHEQGGVAFPNMANSQLIPWITLLAIGFYIGGSAQMVLGGRISLGALVTTINIYKDRQNSRGRGHALKKKQLISESKEKNWREELPSPKITSAAVLACPDFFKRPAISQAVDVCCWRPEHNSGIV</sequence>
<keyword evidence="1" id="KW-0812">Transmembrane</keyword>
<evidence type="ECO:0000256" key="1">
    <source>
        <dbReference type="SAM" id="Phobius"/>
    </source>
</evidence>
<reference evidence="2 3" key="1">
    <citation type="submission" date="2024-02" db="EMBL/GenBank/DDBJ databases">
        <authorList>
            <person name="Chen Y."/>
            <person name="Shah S."/>
            <person name="Dougan E. K."/>
            <person name="Thang M."/>
            <person name="Chan C."/>
        </authorList>
    </citation>
    <scope>NUCLEOTIDE SEQUENCE [LARGE SCALE GENOMIC DNA]</scope>
</reference>
<dbReference type="EMBL" id="CAXAMN010027361">
    <property type="protein sequence ID" value="CAK9110257.1"/>
    <property type="molecule type" value="Genomic_DNA"/>
</dbReference>
<evidence type="ECO:0000313" key="3">
    <source>
        <dbReference type="Proteomes" id="UP001642484"/>
    </source>
</evidence>
<accession>A0ABP0SCZ0</accession>
<name>A0ABP0SCZ0_9DINO</name>
<feature type="transmembrane region" description="Helical" evidence="1">
    <location>
        <begin position="357"/>
        <end position="379"/>
    </location>
</feature>
<evidence type="ECO:0000313" key="2">
    <source>
        <dbReference type="EMBL" id="CAK9110257.1"/>
    </source>
</evidence>
<feature type="transmembrane region" description="Helical" evidence="1">
    <location>
        <begin position="508"/>
        <end position="527"/>
    </location>
</feature>
<keyword evidence="3" id="KW-1185">Reference proteome</keyword>
<gene>
    <name evidence="2" type="ORF">CCMP2556_LOCUS51265</name>
</gene>
<proteinExistence type="predicted"/>
<feature type="transmembrane region" description="Helical" evidence="1">
    <location>
        <begin position="277"/>
        <end position="297"/>
    </location>
</feature>
<protein>
    <submittedName>
        <fullName evidence="2">Uncharacterized protein</fullName>
    </submittedName>
</protein>
<comment type="caution">
    <text evidence="2">The sequence shown here is derived from an EMBL/GenBank/DDBJ whole genome shotgun (WGS) entry which is preliminary data.</text>
</comment>
<feature type="transmembrane region" description="Helical" evidence="1">
    <location>
        <begin position="234"/>
        <end position="256"/>
    </location>
</feature>
<keyword evidence="1" id="KW-0472">Membrane</keyword>
<organism evidence="2 3">
    <name type="scientific">Durusdinium trenchii</name>
    <dbReference type="NCBI Taxonomy" id="1381693"/>
    <lineage>
        <taxon>Eukaryota</taxon>
        <taxon>Sar</taxon>
        <taxon>Alveolata</taxon>
        <taxon>Dinophyceae</taxon>
        <taxon>Suessiales</taxon>
        <taxon>Symbiodiniaceae</taxon>
        <taxon>Durusdinium</taxon>
    </lineage>
</organism>
<keyword evidence="1" id="KW-1133">Transmembrane helix</keyword>
<dbReference type="Proteomes" id="UP001642484">
    <property type="component" value="Unassembled WGS sequence"/>
</dbReference>